<evidence type="ECO:0000313" key="3">
    <source>
        <dbReference type="Proteomes" id="UP000289323"/>
    </source>
</evidence>
<organism evidence="2 3">
    <name type="scientific">Thermothielavioides terrestris</name>
    <dbReference type="NCBI Taxonomy" id="2587410"/>
    <lineage>
        <taxon>Eukaryota</taxon>
        <taxon>Fungi</taxon>
        <taxon>Dikarya</taxon>
        <taxon>Ascomycota</taxon>
        <taxon>Pezizomycotina</taxon>
        <taxon>Sordariomycetes</taxon>
        <taxon>Sordariomycetidae</taxon>
        <taxon>Sordariales</taxon>
        <taxon>Chaetomiaceae</taxon>
        <taxon>Thermothielavioides</taxon>
    </lineage>
</organism>
<name>A0A3S4C5W0_9PEZI</name>
<feature type="region of interest" description="Disordered" evidence="1">
    <location>
        <begin position="1"/>
        <end position="21"/>
    </location>
</feature>
<protein>
    <submittedName>
        <fullName evidence="2">6f928843-7e63-4bd2-874a-e8935f6d795f</fullName>
    </submittedName>
</protein>
<dbReference type="Proteomes" id="UP000289323">
    <property type="component" value="Unassembled WGS sequence"/>
</dbReference>
<accession>A0A3S4C5W0</accession>
<feature type="region of interest" description="Disordered" evidence="1">
    <location>
        <begin position="45"/>
        <end position="140"/>
    </location>
</feature>
<evidence type="ECO:0000313" key="2">
    <source>
        <dbReference type="EMBL" id="SPQ22178.1"/>
    </source>
</evidence>
<evidence type="ECO:0000256" key="1">
    <source>
        <dbReference type="SAM" id="MobiDB-lite"/>
    </source>
</evidence>
<sequence length="140" mass="13884">MPTAHAKTDNPPTAPTTIPTTKPILTAAPLALLFSPGTPFATLAVAPATPEKQLTEPHAYPLGQHPSPPSPQRNHPAAHPAAAAVVPPPPPAAPAVAATGTTTVTPFATTTVVDDDGPAAGGHDAAAQSRPTAQHPPLVG</sequence>
<dbReference type="AlphaFoldDB" id="A0A3S4C5W0"/>
<feature type="compositionally biased region" description="Low complexity" evidence="1">
    <location>
        <begin position="94"/>
        <end position="112"/>
    </location>
</feature>
<proteinExistence type="predicted"/>
<gene>
    <name evidence="2" type="ORF">TT172_LOCUS4597</name>
</gene>
<dbReference type="EMBL" id="OUUZ01000008">
    <property type="protein sequence ID" value="SPQ22178.1"/>
    <property type="molecule type" value="Genomic_DNA"/>
</dbReference>
<reference evidence="2 3" key="1">
    <citation type="submission" date="2018-04" db="EMBL/GenBank/DDBJ databases">
        <authorList>
            <person name="Huttner S."/>
            <person name="Dainat J."/>
        </authorList>
    </citation>
    <scope>NUCLEOTIDE SEQUENCE [LARGE SCALE GENOMIC DNA]</scope>
</reference>